<organism evidence="1 2">
    <name type="scientific">Kazachstania africana (strain ATCC 22294 / BCRC 22015 / CBS 2517 / CECT 1963 / NBRC 1671 / NRRL Y-8276)</name>
    <name type="common">Yeast</name>
    <name type="synonym">Kluyveromyces africanus</name>
    <dbReference type="NCBI Taxonomy" id="1071382"/>
    <lineage>
        <taxon>Eukaryota</taxon>
        <taxon>Fungi</taxon>
        <taxon>Dikarya</taxon>
        <taxon>Ascomycota</taxon>
        <taxon>Saccharomycotina</taxon>
        <taxon>Saccharomycetes</taxon>
        <taxon>Saccharomycetales</taxon>
        <taxon>Saccharomycetaceae</taxon>
        <taxon>Kazachstania</taxon>
    </lineage>
</organism>
<evidence type="ECO:0000313" key="1">
    <source>
        <dbReference type="EMBL" id="CCF55696.1"/>
    </source>
</evidence>
<dbReference type="SUPFAM" id="SSF81296">
    <property type="entry name" value="E set domains"/>
    <property type="match status" value="1"/>
</dbReference>
<dbReference type="InterPro" id="IPR013783">
    <property type="entry name" value="Ig-like_fold"/>
</dbReference>
<keyword evidence="2" id="KW-1185">Reference proteome</keyword>
<dbReference type="AlphaFoldDB" id="H2AMU6"/>
<dbReference type="InterPro" id="IPR014756">
    <property type="entry name" value="Ig_E-set"/>
</dbReference>
<accession>H2AMU6</accession>
<dbReference type="Proteomes" id="UP000005220">
    <property type="component" value="Chromosome 1"/>
</dbReference>
<reference evidence="1 2" key="1">
    <citation type="journal article" date="2011" name="Proc. Natl. Acad. Sci. U.S.A.">
        <title>Evolutionary erosion of yeast sex chromosomes by mating-type switching accidents.</title>
        <authorList>
            <person name="Gordon J.L."/>
            <person name="Armisen D."/>
            <person name="Proux-Wera E."/>
            <person name="Oheigeartaigh S.S."/>
            <person name="Byrne K.P."/>
            <person name="Wolfe K.H."/>
        </authorList>
    </citation>
    <scope>NUCLEOTIDE SEQUENCE [LARGE SCALE GENOMIC DNA]</scope>
    <source>
        <strain evidence="2">ATCC 22294 / BCRC 22015 / CBS 2517 / CECT 1963 / NBRC 1671 / NRRL Y-8276</strain>
    </source>
</reference>
<name>H2AMU6_KAZAF</name>
<sequence length="173" mass="20000">MAGVIKLTIPVVEISKELGHDITSIRITGDFDNWEHTDSRYINLIDPAYDTVDFEIESPVDCQQNLNFKFIIDDKEWITTGLFNKMRDVSGNLNNSIKAIDYLETTTDFINISSMSELSSTEEINFNKEDEDTILQNDEFSSTQSSSNYYNRKDKLRGIVSFARNMVSYWHKK</sequence>
<gene>
    <name evidence="1" type="primary">KAFR0A02600</name>
    <name evidence="1" type="ORF">KAFR_0A02600</name>
</gene>
<dbReference type="GeneID" id="13887135"/>
<evidence type="ECO:0008006" key="3">
    <source>
        <dbReference type="Google" id="ProtNLM"/>
    </source>
</evidence>
<dbReference type="RefSeq" id="XP_003954831.1">
    <property type="nucleotide sequence ID" value="XM_003954782.1"/>
</dbReference>
<dbReference type="FunCoup" id="H2AMU6">
    <property type="interactions" value="14"/>
</dbReference>
<dbReference type="KEGG" id="kaf:KAFR_0A02600"/>
<dbReference type="OrthoDB" id="5873279at2759"/>
<protein>
    <recommendedName>
        <fullName evidence="3">AMP-activated protein kinase glycogen-binding domain-containing protein</fullName>
    </recommendedName>
</protein>
<proteinExistence type="predicted"/>
<dbReference type="HOGENOM" id="CLU_1547829_0_0_1"/>
<evidence type="ECO:0000313" key="2">
    <source>
        <dbReference type="Proteomes" id="UP000005220"/>
    </source>
</evidence>
<dbReference type="InParanoid" id="H2AMU6"/>
<dbReference type="EMBL" id="HE650821">
    <property type="protein sequence ID" value="CCF55696.1"/>
    <property type="molecule type" value="Genomic_DNA"/>
</dbReference>
<dbReference type="Gene3D" id="2.60.40.10">
    <property type="entry name" value="Immunoglobulins"/>
    <property type="match status" value="1"/>
</dbReference>